<protein>
    <submittedName>
        <fullName evidence="2">DUF262 domain-containing protein</fullName>
    </submittedName>
</protein>
<keyword evidence="3" id="KW-1185">Reference proteome</keyword>
<evidence type="ECO:0000313" key="2">
    <source>
        <dbReference type="EMBL" id="WFN55135.1"/>
    </source>
</evidence>
<proteinExistence type="predicted"/>
<sequence length="341" mass="40282">MDILKRDSNSINIASFWEGYNLKKFNFEPPYQRDSVWNEEKQSFFIDSILRNYPIPPIFLHQKIDDETGKILFEVVDGKQRLTAIVSFINGTISSASEEDDDILTGIYFNDLSNDNLAEVKKRFWRYQMPIEYIDTEDEKMINSIFDRLNRNGEKLNGQELRNAKYHDKSFYKNIVNKSMVQYWSKLLIDLDKKRMEDKEFISELIFSVLENDVLGANQETIDALYEKYCTKEDDETMPAFHEFDEISDFLEGMSINFSEYKASGVSHIYAFFCYSRHCIKNNIPALKAKKNLEDFLITLWTPESKEYETIRKDYRKTMSSSTKSKSQRYKRVDALISLLR</sequence>
<feature type="domain" description="GmrSD restriction endonucleases N-terminal" evidence="1">
    <location>
        <begin position="27"/>
        <end position="166"/>
    </location>
</feature>
<dbReference type="PANTHER" id="PTHR39639:SF1">
    <property type="entry name" value="DUF262 DOMAIN-CONTAINING PROTEIN"/>
    <property type="match status" value="1"/>
</dbReference>
<gene>
    <name evidence="2" type="ORF">O1Q98_16105</name>
</gene>
<name>A0ABY8G5D7_9GAMM</name>
<evidence type="ECO:0000313" key="3">
    <source>
        <dbReference type="Proteomes" id="UP001219630"/>
    </source>
</evidence>
<accession>A0ABY8G5D7</accession>
<evidence type="ECO:0000259" key="1">
    <source>
        <dbReference type="Pfam" id="PF03235"/>
    </source>
</evidence>
<organism evidence="2 3">
    <name type="scientific">Dickeya lacustris</name>
    <dbReference type="NCBI Taxonomy" id="2259638"/>
    <lineage>
        <taxon>Bacteria</taxon>
        <taxon>Pseudomonadati</taxon>
        <taxon>Pseudomonadota</taxon>
        <taxon>Gammaproteobacteria</taxon>
        <taxon>Enterobacterales</taxon>
        <taxon>Pectobacteriaceae</taxon>
        <taxon>Dickeya</taxon>
    </lineage>
</organism>
<dbReference type="EMBL" id="CP114280">
    <property type="protein sequence ID" value="WFN55135.1"/>
    <property type="molecule type" value="Genomic_DNA"/>
</dbReference>
<dbReference type="Proteomes" id="UP001219630">
    <property type="component" value="Chromosome"/>
</dbReference>
<reference evidence="2 3" key="1">
    <citation type="submission" date="2022-12" db="EMBL/GenBank/DDBJ databases">
        <title>Complete genome sequencing of Dickeya lacustris type strain LMG30899.</title>
        <authorList>
            <person name="Dobhal S."/>
            <person name="Arizala D."/>
            <person name="Arif M."/>
        </authorList>
    </citation>
    <scope>NUCLEOTIDE SEQUENCE [LARGE SCALE GENOMIC DNA]</scope>
    <source>
        <strain evidence="2 3">LMG30899</strain>
    </source>
</reference>
<dbReference type="Pfam" id="PF03235">
    <property type="entry name" value="GmrSD_N"/>
    <property type="match status" value="1"/>
</dbReference>
<dbReference type="RefSeq" id="WP_125259774.1">
    <property type="nucleotide sequence ID" value="NZ_CP114280.1"/>
</dbReference>
<dbReference type="PANTHER" id="PTHR39639">
    <property type="entry name" value="CHROMOSOME 16, WHOLE GENOME SHOTGUN SEQUENCE"/>
    <property type="match status" value="1"/>
</dbReference>
<dbReference type="InterPro" id="IPR004919">
    <property type="entry name" value="GmrSD_N"/>
</dbReference>